<evidence type="ECO:0000256" key="1">
    <source>
        <dbReference type="SAM" id="MobiDB-lite"/>
    </source>
</evidence>
<dbReference type="Proteomes" id="UP000001225">
    <property type="component" value="Chromosome"/>
</dbReference>
<evidence type="ECO:0000313" key="3">
    <source>
        <dbReference type="Proteomes" id="UP000001225"/>
    </source>
</evidence>
<reference evidence="2 3" key="1">
    <citation type="journal article" date="2008" name="BMC Genomics">
        <title>The missing link: Bordetella petrii is endowed with both the metabolic versatility of environmental bacteria and virulence traits of pathogenic Bordetellae.</title>
        <authorList>
            <person name="Gross R."/>
            <person name="Guzman C.A."/>
            <person name="Sebaihia M."/>
            <person name="Martins Dos Santos V.A."/>
            <person name="Pieper D.H."/>
            <person name="Koebnik R."/>
            <person name="Lechner M."/>
            <person name="Bartels D."/>
            <person name="Buhrmester J."/>
            <person name="Choudhuri J.V."/>
            <person name="Ebensen T."/>
            <person name="Gaigalat L."/>
            <person name="Herrmann S."/>
            <person name="Khachane A.N."/>
            <person name="Larisch C."/>
            <person name="Link S."/>
            <person name="Linke B."/>
            <person name="Meyer F."/>
            <person name="Mormann S."/>
            <person name="Nakunst D."/>
            <person name="Rueckert C."/>
            <person name="Schneiker-Bekel S."/>
            <person name="Schulze K."/>
            <person name="Vorhoelter F.J."/>
            <person name="Yevsa T."/>
            <person name="Engle J.T."/>
            <person name="Goldman W.E."/>
            <person name="Puehler A."/>
            <person name="Goebel U.B."/>
            <person name="Goesmann A."/>
            <person name="Bloecker H."/>
            <person name="Kaiser O."/>
            <person name="Martinez-Arias R."/>
        </authorList>
    </citation>
    <scope>NUCLEOTIDE SEQUENCE [LARGE SCALE GENOMIC DNA]</scope>
    <source>
        <strain evidence="3">ATCC BAA-461 / DSM 12804 / CCUG 43448 / CIP 107267 / Se-1111R</strain>
    </source>
</reference>
<name>A9HXQ0_BORPD</name>
<proteinExistence type="predicted"/>
<protein>
    <submittedName>
        <fullName evidence="2">Hypothetical transposase</fullName>
    </submittedName>
</protein>
<organism evidence="2 3">
    <name type="scientific">Bordetella petrii (strain ATCC BAA-461 / DSM 12804 / CCUG 43448 / CIP 107267 / Se-1111R)</name>
    <dbReference type="NCBI Taxonomy" id="340100"/>
    <lineage>
        <taxon>Bacteria</taxon>
        <taxon>Pseudomonadati</taxon>
        <taxon>Pseudomonadota</taxon>
        <taxon>Betaproteobacteria</taxon>
        <taxon>Burkholderiales</taxon>
        <taxon>Alcaligenaceae</taxon>
        <taxon>Bordetella</taxon>
    </lineage>
</organism>
<accession>A9HXQ0</accession>
<gene>
    <name evidence="2" type="ordered locus">Bpet0214</name>
</gene>
<dbReference type="STRING" id="94624.Bpet0214"/>
<dbReference type="EMBL" id="AM902716">
    <property type="protein sequence ID" value="CAP40545.1"/>
    <property type="molecule type" value="Genomic_DNA"/>
</dbReference>
<dbReference type="AlphaFoldDB" id="A9HXQ0"/>
<keyword evidence="3" id="KW-1185">Reference proteome</keyword>
<feature type="region of interest" description="Disordered" evidence="1">
    <location>
        <begin position="48"/>
        <end position="70"/>
    </location>
</feature>
<evidence type="ECO:0000313" key="2">
    <source>
        <dbReference type="EMBL" id="CAP40545.1"/>
    </source>
</evidence>
<dbReference type="eggNOG" id="COG2801">
    <property type="taxonomic scope" value="Bacteria"/>
</dbReference>
<dbReference type="KEGG" id="bpt:Bpet0214"/>
<sequence length="70" mass="7953">MNQVPTALTDAAGLDAPILQARQRLYQQARQRHPARWSGKLRNWQPIGSVWLNPEPDQHEQDTDPVLEAA</sequence>